<keyword evidence="2" id="KW-1185">Reference proteome</keyword>
<sequence>MKQLLLFALLGTWLSLGNVYGQIQKGTGYVGGTISFEGQTKKDKEKAEALNTSSNWVQSIAPEIQFGKMIGERTMLGLGVRYNLQYNRYRYEAADLTNTQLSQGIALLPFIRQYKTLGSSNWSVFLHGEIGPQFQSVETTSTQGSTPVTQKREYWQYGLSIKPGIAYVSKRNGWAVEGYANILSLSANYVPSKDDAGRVFMLNTGISTSFPNLITLRIAKYIFPKN</sequence>
<proteinExistence type="predicted"/>
<protein>
    <recommendedName>
        <fullName evidence="3">Outer membrane protein beta-barrel domain-containing protein</fullName>
    </recommendedName>
</protein>
<gene>
    <name evidence="1" type="ORF">DYBT9623_02353</name>
</gene>
<reference evidence="1 2" key="1">
    <citation type="submission" date="2021-04" db="EMBL/GenBank/DDBJ databases">
        <authorList>
            <person name="Rodrigo-Torres L."/>
            <person name="Arahal R. D."/>
            <person name="Lucena T."/>
        </authorList>
    </citation>
    <scope>NUCLEOTIDE SEQUENCE [LARGE SCALE GENOMIC DNA]</scope>
    <source>
        <strain evidence="1 2">CECT 9623</strain>
    </source>
</reference>
<accession>A0ABM8UQ33</accession>
<evidence type="ECO:0000313" key="2">
    <source>
        <dbReference type="Proteomes" id="UP000679725"/>
    </source>
</evidence>
<organism evidence="1 2">
    <name type="scientific">Dyadobacter linearis</name>
    <dbReference type="NCBI Taxonomy" id="2823330"/>
    <lineage>
        <taxon>Bacteria</taxon>
        <taxon>Pseudomonadati</taxon>
        <taxon>Bacteroidota</taxon>
        <taxon>Cytophagia</taxon>
        <taxon>Cytophagales</taxon>
        <taxon>Spirosomataceae</taxon>
        <taxon>Dyadobacter</taxon>
    </lineage>
</organism>
<dbReference type="Proteomes" id="UP000679725">
    <property type="component" value="Unassembled WGS sequence"/>
</dbReference>
<evidence type="ECO:0000313" key="1">
    <source>
        <dbReference type="EMBL" id="CAG5069617.1"/>
    </source>
</evidence>
<name>A0ABM8UQ33_9BACT</name>
<evidence type="ECO:0008006" key="3">
    <source>
        <dbReference type="Google" id="ProtNLM"/>
    </source>
</evidence>
<dbReference type="RefSeq" id="WP_215233717.1">
    <property type="nucleotide sequence ID" value="NZ_CAJRAU010000003.1"/>
</dbReference>
<dbReference type="EMBL" id="CAJRAU010000003">
    <property type="protein sequence ID" value="CAG5069617.1"/>
    <property type="molecule type" value="Genomic_DNA"/>
</dbReference>
<comment type="caution">
    <text evidence="1">The sequence shown here is derived from an EMBL/GenBank/DDBJ whole genome shotgun (WGS) entry which is preliminary data.</text>
</comment>